<reference evidence="3 4" key="1">
    <citation type="journal article" date="2019" name="Sci. Rep.">
        <title>Comparative genomics of chytrid fungi reveal insights into the obligate biotrophic and pathogenic lifestyle of Synchytrium endobioticum.</title>
        <authorList>
            <person name="van de Vossenberg B.T.L.H."/>
            <person name="Warris S."/>
            <person name="Nguyen H.D.T."/>
            <person name="van Gent-Pelzer M.P.E."/>
            <person name="Joly D.L."/>
            <person name="van de Geest H.C."/>
            <person name="Bonants P.J.M."/>
            <person name="Smith D.S."/>
            <person name="Levesque C.A."/>
            <person name="van der Lee T.A.J."/>
        </authorList>
    </citation>
    <scope>NUCLEOTIDE SEQUENCE [LARGE SCALE GENOMIC DNA]</scope>
    <source>
        <strain evidence="3 4">JEL517</strain>
    </source>
</reference>
<gene>
    <name evidence="3" type="ORF">SmJEL517_g05343</name>
</gene>
<dbReference type="STRING" id="1806994.A0A507BUV9"/>
<dbReference type="PANTHER" id="PTHR12276">
    <property type="entry name" value="EPSIN/ENT-RELATED"/>
    <property type="match status" value="1"/>
</dbReference>
<dbReference type="InterPro" id="IPR013809">
    <property type="entry name" value="ENTH"/>
</dbReference>
<dbReference type="SUPFAM" id="SSF48464">
    <property type="entry name" value="ENTH/VHS domain"/>
    <property type="match status" value="1"/>
</dbReference>
<dbReference type="RefSeq" id="XP_031022781.1">
    <property type="nucleotide sequence ID" value="XM_031171269.1"/>
</dbReference>
<protein>
    <recommendedName>
        <fullName evidence="2">ENTH domain-containing protein</fullName>
    </recommendedName>
</protein>
<dbReference type="EMBL" id="QEAO01000047">
    <property type="protein sequence ID" value="TPX31322.1"/>
    <property type="molecule type" value="Genomic_DNA"/>
</dbReference>
<dbReference type="Pfam" id="PF01417">
    <property type="entry name" value="ENTH"/>
    <property type="match status" value="1"/>
</dbReference>
<name>A0A507BUV9_9FUNG</name>
<dbReference type="InterPro" id="IPR008942">
    <property type="entry name" value="ENTH_VHS"/>
</dbReference>
<evidence type="ECO:0000313" key="4">
    <source>
        <dbReference type="Proteomes" id="UP000319731"/>
    </source>
</evidence>
<accession>A0A507BUV9</accession>
<dbReference type="GO" id="GO:0006897">
    <property type="term" value="P:endocytosis"/>
    <property type="evidence" value="ECO:0007669"/>
    <property type="project" value="TreeGrafter"/>
</dbReference>
<dbReference type="GO" id="GO:0005886">
    <property type="term" value="C:plasma membrane"/>
    <property type="evidence" value="ECO:0007669"/>
    <property type="project" value="TreeGrafter"/>
</dbReference>
<dbReference type="GO" id="GO:0030125">
    <property type="term" value="C:clathrin vesicle coat"/>
    <property type="evidence" value="ECO:0007669"/>
    <property type="project" value="TreeGrafter"/>
</dbReference>
<feature type="domain" description="ENTH" evidence="2">
    <location>
        <begin position="26"/>
        <end position="158"/>
    </location>
</feature>
<dbReference type="SMART" id="SM00273">
    <property type="entry name" value="ENTH"/>
    <property type="match status" value="1"/>
</dbReference>
<dbReference type="GO" id="GO:0030276">
    <property type="term" value="F:clathrin binding"/>
    <property type="evidence" value="ECO:0007669"/>
    <property type="project" value="TreeGrafter"/>
</dbReference>
<dbReference type="GO" id="GO:0005768">
    <property type="term" value="C:endosome"/>
    <property type="evidence" value="ECO:0007669"/>
    <property type="project" value="TreeGrafter"/>
</dbReference>
<evidence type="ECO:0000256" key="1">
    <source>
        <dbReference type="SAM" id="MobiDB-lite"/>
    </source>
</evidence>
<dbReference type="Proteomes" id="UP000319731">
    <property type="component" value="Unassembled WGS sequence"/>
</dbReference>
<sequence length="507" mass="53742">MQNITASLSQYIDTDKITSIVNKVKNAVYNYTEWEIKVRDATGPEAWGASSTLMLEIAAGTFNYVHMNEIMDTLYKRLADKTVTWRQIYKSLQLLEYLVKNGSERVVDVAREHAYDVRALKSFVFVDEKGKDQGINVRNRAKEIVDFLADTNKIKEERKKAKINRNKYTGVASDGTRSSSDSHGYTGFGRDSPARSATPGGFQDDPEDGTASTSTAETTTTTTTTISSTSVSAPAVSVVSATATSASKSSSNGLITPSQPKVANLLDFDISLSEPVEKHSTPQATNDWSDFATSANKTAVAAAPQAASGTLLTDDFHFADFTSSGVATKPVQQAGFAAFPVVNNTPHQQQQPTFAAFGSSIASSTPPQTQQQPVFANFASFSTSSTPVPSYSTQPTPSTGFAAFSNNSSNPPLIPMQTGTSTPTKTPGSDIFGSLVSLDPMALNNNSAGGSSTVGLKNELSLNALKSGTPKTVVGIPQTGGSYGQPDLLWGSSAPSATPNRQTDTLI</sequence>
<dbReference type="GeneID" id="42006566"/>
<dbReference type="FunFam" id="1.25.40.90:FF:000006">
    <property type="entry name" value="Clathrin interactor 1"/>
    <property type="match status" value="1"/>
</dbReference>
<dbReference type="AlphaFoldDB" id="A0A507BUV9"/>
<organism evidence="3 4">
    <name type="scientific">Synchytrium microbalum</name>
    <dbReference type="NCBI Taxonomy" id="1806994"/>
    <lineage>
        <taxon>Eukaryota</taxon>
        <taxon>Fungi</taxon>
        <taxon>Fungi incertae sedis</taxon>
        <taxon>Chytridiomycota</taxon>
        <taxon>Chytridiomycota incertae sedis</taxon>
        <taxon>Chytridiomycetes</taxon>
        <taxon>Synchytriales</taxon>
        <taxon>Synchytriaceae</taxon>
        <taxon>Synchytrium</taxon>
    </lineage>
</organism>
<feature type="region of interest" description="Disordered" evidence="1">
    <location>
        <begin position="168"/>
        <end position="231"/>
    </location>
</feature>
<evidence type="ECO:0000313" key="3">
    <source>
        <dbReference type="EMBL" id="TPX31322.1"/>
    </source>
</evidence>
<dbReference type="Gene3D" id="1.25.40.90">
    <property type="match status" value="1"/>
</dbReference>
<proteinExistence type="predicted"/>
<keyword evidence="4" id="KW-1185">Reference proteome</keyword>
<feature type="compositionally biased region" description="Low complexity" evidence="1">
    <location>
        <begin position="210"/>
        <end position="231"/>
    </location>
</feature>
<dbReference type="OrthoDB" id="4033880at2759"/>
<evidence type="ECO:0000259" key="2">
    <source>
        <dbReference type="PROSITE" id="PS50942"/>
    </source>
</evidence>
<comment type="caution">
    <text evidence="3">The sequence shown here is derived from an EMBL/GenBank/DDBJ whole genome shotgun (WGS) entry which is preliminary data.</text>
</comment>
<dbReference type="PANTHER" id="PTHR12276:SF45">
    <property type="entry name" value="CLATHRIN INTERACTOR 1"/>
    <property type="match status" value="1"/>
</dbReference>
<dbReference type="GO" id="GO:0005543">
    <property type="term" value="F:phospholipid binding"/>
    <property type="evidence" value="ECO:0007669"/>
    <property type="project" value="TreeGrafter"/>
</dbReference>
<dbReference type="PROSITE" id="PS50942">
    <property type="entry name" value="ENTH"/>
    <property type="match status" value="1"/>
</dbReference>